<dbReference type="AlphaFoldDB" id="A0A7X5UY17"/>
<name>A0A7X5UY17_9SPHN</name>
<dbReference type="GO" id="GO:0006508">
    <property type="term" value="P:proteolysis"/>
    <property type="evidence" value="ECO:0007669"/>
    <property type="project" value="InterPro"/>
</dbReference>
<keyword evidence="3" id="KW-1185">Reference proteome</keyword>
<dbReference type="SUPFAM" id="SSF52743">
    <property type="entry name" value="Subtilisin-like"/>
    <property type="match status" value="1"/>
</dbReference>
<evidence type="ECO:0000313" key="3">
    <source>
        <dbReference type="Proteomes" id="UP000564677"/>
    </source>
</evidence>
<gene>
    <name evidence="2" type="ORF">FHR20_001239</name>
</gene>
<dbReference type="CDD" id="cd04847">
    <property type="entry name" value="Peptidases_S8_Subtilisin_like_2"/>
    <property type="match status" value="1"/>
</dbReference>
<reference evidence="2 3" key="1">
    <citation type="submission" date="2020-03" db="EMBL/GenBank/DDBJ databases">
        <title>Genomic Encyclopedia of Type Strains, Phase IV (KMG-IV): sequencing the most valuable type-strain genomes for metagenomic binning, comparative biology and taxonomic classification.</title>
        <authorList>
            <person name="Goeker M."/>
        </authorList>
    </citation>
    <scope>NUCLEOTIDE SEQUENCE [LARGE SCALE GENOMIC DNA]</scope>
    <source>
        <strain evidence="2 3">DSM 4733</strain>
    </source>
</reference>
<evidence type="ECO:0000259" key="1">
    <source>
        <dbReference type="Pfam" id="PF00082"/>
    </source>
</evidence>
<dbReference type="InterPro" id="IPR036852">
    <property type="entry name" value="Peptidase_S8/S53_dom_sf"/>
</dbReference>
<proteinExistence type="predicted"/>
<evidence type="ECO:0000313" key="2">
    <source>
        <dbReference type="EMBL" id="NIJ64308.1"/>
    </source>
</evidence>
<dbReference type="Pfam" id="PF00082">
    <property type="entry name" value="Peptidase_S8"/>
    <property type="match status" value="1"/>
</dbReference>
<dbReference type="RefSeq" id="WP_167298689.1">
    <property type="nucleotide sequence ID" value="NZ_JAASQV010000001.1"/>
</dbReference>
<organism evidence="2 3">
    <name type="scientific">Sphingomonas leidyi</name>
    <dbReference type="NCBI Taxonomy" id="68569"/>
    <lineage>
        <taxon>Bacteria</taxon>
        <taxon>Pseudomonadati</taxon>
        <taxon>Pseudomonadota</taxon>
        <taxon>Alphaproteobacteria</taxon>
        <taxon>Sphingomonadales</taxon>
        <taxon>Sphingomonadaceae</taxon>
        <taxon>Sphingomonas</taxon>
    </lineage>
</organism>
<dbReference type="GO" id="GO:0004252">
    <property type="term" value="F:serine-type endopeptidase activity"/>
    <property type="evidence" value="ECO:0007669"/>
    <property type="project" value="InterPro"/>
</dbReference>
<accession>A0A7X5UY17</accession>
<dbReference type="InterPro" id="IPR034074">
    <property type="entry name" value="Y4bN_pept_dom"/>
</dbReference>
<protein>
    <recommendedName>
        <fullName evidence="1">Peptidase S8/S53 domain-containing protein</fullName>
    </recommendedName>
</protein>
<dbReference type="Gene3D" id="3.40.50.200">
    <property type="entry name" value="Peptidase S8/S53 domain"/>
    <property type="match status" value="1"/>
</dbReference>
<comment type="caution">
    <text evidence="2">The sequence shown here is derived from an EMBL/GenBank/DDBJ whole genome shotgun (WGS) entry which is preliminary data.</text>
</comment>
<feature type="domain" description="Peptidase S8/S53" evidence="1">
    <location>
        <begin position="285"/>
        <end position="633"/>
    </location>
</feature>
<dbReference type="InterPro" id="IPR000209">
    <property type="entry name" value="Peptidase_S8/S53_dom"/>
</dbReference>
<dbReference type="Proteomes" id="UP000564677">
    <property type="component" value="Unassembled WGS sequence"/>
</dbReference>
<dbReference type="EMBL" id="JAASQV010000001">
    <property type="protein sequence ID" value="NIJ64308.1"/>
    <property type="molecule type" value="Genomic_DNA"/>
</dbReference>
<sequence>MPDNADFAGRALPHVAIDLFRDPGQYRFPNRPQDRKPKRDDYHAHADALLQQLTAALGALPVPGADDRVPIAGLKAGTIVEIETLAPDGDRVKAAKIPAIEFPGQDIVVLRSQRNDDRTESAVLFVPDDARGFLRDKIERYGEDDLGNRARPDVDRFETIEAIRAAVVGALFQGPVDLAEPTANWWELWIRQPELRANAVADAARNAELDVHPERLIFPDTVVIFVHSTAARLVDLARRMPGAVSEIRKASGTIEPFLDQGDHALGQAAFVAELAQRVTAPANDAPTICVIDTGVSAGHPLIAPGLAGAWAFDDRWGVDDHEPHGGHGTAMAGLVLYGDLEPAMNDQRAIALAHSVESVKFLPPRGFDATEPANYGVVTQAAVAKVEIDRPDAIRSFCVATSSPDFSPARPSSWSGAIDQLCAGAMPGERTDNINAARHPKRLLLIAIGNAQPGQREAVETLKSLEDPAQSWNALTVGGYTTKEAIPVDPPGLRPIVPANHRSPYSRGSCDLPDDLTPIKPEVLFEAGNMLVDATGYCGVHPAVSLLAAGSDVEREPLIPFNATSAAAGVAGNFLGRLKAGIPGYWPETYRALTVNAADWPQPIRSRLIGTGAHWKSISKGKRQKILREVGYGVPDLDRAIQSAANDVTMIAQAEIQPFASINGQPPVFNEMHFYDLPWPRAILQGLENEIVILKVTLSYFVEPNVSGRAATRPDTYRSFGLRFEMKKRTETAAAFRRRMTARRDPNEQPANEASHWLLGPNAVQAGSLHCDLWRGAAVDLASHDAIAVYPVGGWWKSHVGQRRMNDKARYALIISLSAPGLDVDLHADITAKVDAKVLEIAAAQIEAAPGHE</sequence>